<dbReference type="InParanoid" id="D1C945"/>
<dbReference type="Gene3D" id="3.10.310.10">
    <property type="entry name" value="Diaminopimelate Epimerase, Chain A, domain 1"/>
    <property type="match status" value="2"/>
</dbReference>
<dbReference type="NCBIfam" id="TIGR00652">
    <property type="entry name" value="DapF"/>
    <property type="match status" value="1"/>
</dbReference>
<dbReference type="PANTHER" id="PTHR31689:SF0">
    <property type="entry name" value="DIAMINOPIMELATE EPIMERASE"/>
    <property type="match status" value="1"/>
</dbReference>
<dbReference type="InterPro" id="IPR001653">
    <property type="entry name" value="DAP_epimerase_DapF"/>
</dbReference>
<feature type="binding site" evidence="8">
    <location>
        <position position="15"/>
    </location>
    <ligand>
        <name>substrate</name>
    </ligand>
</feature>
<dbReference type="GO" id="GO:0005829">
    <property type="term" value="C:cytosol"/>
    <property type="evidence" value="ECO:0007669"/>
    <property type="project" value="TreeGrafter"/>
</dbReference>
<dbReference type="EMBL" id="CP001824">
    <property type="protein sequence ID" value="ACZ40338.1"/>
    <property type="molecule type" value="Genomic_DNA"/>
</dbReference>
<reference evidence="11" key="1">
    <citation type="submission" date="2009-11" db="EMBL/GenBank/DDBJ databases">
        <title>The complete chromosome 2 of Sphaerobacter thermophilus DSM 20745.</title>
        <authorList>
            <person name="Lucas S."/>
            <person name="Copeland A."/>
            <person name="Lapidus A."/>
            <person name="Glavina del Rio T."/>
            <person name="Dalin E."/>
            <person name="Tice H."/>
            <person name="Bruce D."/>
            <person name="Goodwin L."/>
            <person name="Pitluck S."/>
            <person name="Kyrpides N."/>
            <person name="Mavromatis K."/>
            <person name="Ivanova N."/>
            <person name="Mikhailova N."/>
            <person name="LaButti K.M."/>
            <person name="Clum A."/>
            <person name="Sun H.I."/>
            <person name="Brettin T."/>
            <person name="Detter J.C."/>
            <person name="Han C."/>
            <person name="Larimer F."/>
            <person name="Land M."/>
            <person name="Hauser L."/>
            <person name="Markowitz V."/>
            <person name="Cheng J.F."/>
            <person name="Hugenholtz P."/>
            <person name="Woyke T."/>
            <person name="Wu D."/>
            <person name="Steenblock K."/>
            <person name="Schneider S."/>
            <person name="Pukall R."/>
            <person name="Goeker M."/>
            <person name="Klenk H.P."/>
            <person name="Eisen J.A."/>
        </authorList>
    </citation>
    <scope>NUCLEOTIDE SEQUENCE [LARGE SCALE GENOMIC DNA]</scope>
    <source>
        <strain evidence="11">ATCC 49802 / DSM 20745 / S 6022</strain>
    </source>
</reference>
<feature type="binding site" evidence="8">
    <location>
        <begin position="215"/>
        <end position="216"/>
    </location>
    <ligand>
        <name>substrate</name>
    </ligand>
</feature>
<dbReference type="Proteomes" id="UP000002027">
    <property type="component" value="Chromosome 2"/>
</dbReference>
<dbReference type="STRING" id="479434.Sthe_2931"/>
<organism evidence="10 11">
    <name type="scientific">Sphaerobacter thermophilus (strain ATCC 49802 / DSM 20745 / KCCM 41009 / NCIMB 13125 / S 6022)</name>
    <dbReference type="NCBI Taxonomy" id="479434"/>
    <lineage>
        <taxon>Bacteria</taxon>
        <taxon>Pseudomonadati</taxon>
        <taxon>Thermomicrobiota</taxon>
        <taxon>Thermomicrobia</taxon>
        <taxon>Sphaerobacterales</taxon>
        <taxon>Sphaerobacterineae</taxon>
        <taxon>Sphaerobacteraceae</taxon>
        <taxon>Sphaerobacter</taxon>
    </lineage>
</organism>
<reference evidence="10 11" key="2">
    <citation type="journal article" date="2010" name="Stand. Genomic Sci.">
        <title>Complete genome sequence of Desulfohalobium retbaense type strain (HR(100)).</title>
        <authorList>
            <person name="Spring S."/>
            <person name="Nolan M."/>
            <person name="Lapidus A."/>
            <person name="Glavina Del Rio T."/>
            <person name="Copeland A."/>
            <person name="Tice H."/>
            <person name="Cheng J.F."/>
            <person name="Lucas S."/>
            <person name="Land M."/>
            <person name="Chen F."/>
            <person name="Bruce D."/>
            <person name="Goodwin L."/>
            <person name="Pitluck S."/>
            <person name="Ivanova N."/>
            <person name="Mavromatis K."/>
            <person name="Mikhailova N."/>
            <person name="Pati A."/>
            <person name="Chen A."/>
            <person name="Palaniappan K."/>
            <person name="Hauser L."/>
            <person name="Chang Y.J."/>
            <person name="Jeffries C.D."/>
            <person name="Munk C."/>
            <person name="Kiss H."/>
            <person name="Chain P."/>
            <person name="Han C."/>
            <person name="Brettin T."/>
            <person name="Detter J.C."/>
            <person name="Schuler E."/>
            <person name="Goker M."/>
            <person name="Rohde M."/>
            <person name="Bristow J."/>
            <person name="Eisen J.A."/>
            <person name="Markowitz V."/>
            <person name="Hugenholtz P."/>
            <person name="Kyrpides N.C."/>
            <person name="Klenk H.P."/>
        </authorList>
    </citation>
    <scope>NUCLEOTIDE SEQUENCE [LARGE SCALE GENOMIC DNA]</scope>
    <source>
        <strain evidence="11">ATCC 49802 / DSM 20745 / S 6022</strain>
    </source>
</reference>
<evidence type="ECO:0000256" key="4">
    <source>
        <dbReference type="ARBA" id="ARBA00022605"/>
    </source>
</evidence>
<comment type="subunit">
    <text evidence="8">Homodimer.</text>
</comment>
<protein>
    <recommendedName>
        <fullName evidence="3 8">Diaminopimelate epimerase</fullName>
        <shortName evidence="8">DAP epimerase</shortName>
        <ecNumber evidence="3 8">5.1.1.7</ecNumber>
    </recommendedName>
    <alternativeName>
        <fullName evidence="8">PLP-independent amino acid racemase</fullName>
    </alternativeName>
</protein>
<dbReference type="InterPro" id="IPR018510">
    <property type="entry name" value="DAP_epimerase_AS"/>
</dbReference>
<keyword evidence="8" id="KW-0963">Cytoplasm</keyword>
<dbReference type="PANTHER" id="PTHR31689">
    <property type="entry name" value="DIAMINOPIMELATE EPIMERASE, CHLOROPLASTIC"/>
    <property type="match status" value="1"/>
</dbReference>
<evidence type="ECO:0000256" key="5">
    <source>
        <dbReference type="ARBA" id="ARBA00023154"/>
    </source>
</evidence>
<name>D1C945_SPHTD</name>
<dbReference type="AlphaFoldDB" id="D1C945"/>
<keyword evidence="4 8" id="KW-0028">Amino-acid biosynthesis</keyword>
<dbReference type="eggNOG" id="COG0253">
    <property type="taxonomic scope" value="Bacteria"/>
</dbReference>
<keyword evidence="5 8" id="KW-0457">Lysine biosynthesis</keyword>
<comment type="function">
    <text evidence="8">Catalyzes the stereoinversion of LL-2,6-diaminopimelate (L,L-DAP) to meso-diaminopimelate (meso-DAP), a precursor of L-lysine and an essential component of the bacterial peptidoglycan.</text>
</comment>
<feature type="binding site" evidence="8">
    <location>
        <position position="186"/>
    </location>
    <ligand>
        <name>substrate</name>
    </ligand>
</feature>
<comment type="subcellular location">
    <subcellularLocation>
        <location evidence="8">Cytoplasm</location>
    </subcellularLocation>
</comment>
<dbReference type="FunCoup" id="D1C945">
    <property type="interactions" value="464"/>
</dbReference>
<keyword evidence="11" id="KW-1185">Reference proteome</keyword>
<dbReference type="GO" id="GO:0008837">
    <property type="term" value="F:diaminopimelate epimerase activity"/>
    <property type="evidence" value="ECO:0007669"/>
    <property type="project" value="UniProtKB-UniRule"/>
</dbReference>
<dbReference type="PROSITE" id="PS01326">
    <property type="entry name" value="DAP_EPIMERASE"/>
    <property type="match status" value="1"/>
</dbReference>
<feature type="site" description="Could be important to modulate the pK values of the two catalytic cysteine residues" evidence="8">
    <location>
        <position position="204"/>
    </location>
</feature>
<evidence type="ECO:0000256" key="6">
    <source>
        <dbReference type="ARBA" id="ARBA00023235"/>
    </source>
</evidence>
<evidence type="ECO:0000313" key="10">
    <source>
        <dbReference type="EMBL" id="ACZ40338.1"/>
    </source>
</evidence>
<dbReference type="SUPFAM" id="SSF54506">
    <property type="entry name" value="Diaminopimelate epimerase-like"/>
    <property type="match status" value="2"/>
</dbReference>
<dbReference type="KEGG" id="sti:Sthe_2931"/>
<feature type="site" description="Could be important to modulate the pK values of the two catalytic cysteine residues" evidence="8">
    <location>
        <position position="151"/>
    </location>
</feature>
<comment type="pathway">
    <text evidence="1 8">Amino-acid biosynthesis; L-lysine biosynthesis via DAP pathway; DL-2,6-diaminopimelate from LL-2,6-diaminopimelate: step 1/1.</text>
</comment>
<feature type="active site" description="Proton acceptor" evidence="8">
    <location>
        <position position="214"/>
    </location>
</feature>
<comment type="similarity">
    <text evidence="2 8">Belongs to the diaminopimelate epimerase family.</text>
</comment>
<proteinExistence type="inferred from homology"/>
<dbReference type="Pfam" id="PF01678">
    <property type="entry name" value="DAP_epimerase"/>
    <property type="match status" value="2"/>
</dbReference>
<evidence type="ECO:0000256" key="8">
    <source>
        <dbReference type="HAMAP-Rule" id="MF_00197"/>
    </source>
</evidence>
<evidence type="ECO:0000256" key="2">
    <source>
        <dbReference type="ARBA" id="ARBA00010219"/>
    </source>
</evidence>
<keyword evidence="6 8" id="KW-0413">Isomerase</keyword>
<feature type="binding site" evidence="8">
    <location>
        <begin position="76"/>
        <end position="77"/>
    </location>
    <ligand>
        <name>substrate</name>
    </ligand>
</feature>
<dbReference type="HOGENOM" id="CLU_053306_3_0_0"/>
<evidence type="ECO:0000256" key="1">
    <source>
        <dbReference type="ARBA" id="ARBA00005196"/>
    </source>
</evidence>
<evidence type="ECO:0000256" key="9">
    <source>
        <dbReference type="PROSITE-ProRule" id="PRU10125"/>
    </source>
</evidence>
<accession>D1C945</accession>
<evidence type="ECO:0000256" key="3">
    <source>
        <dbReference type="ARBA" id="ARBA00013080"/>
    </source>
</evidence>
<evidence type="ECO:0000313" key="11">
    <source>
        <dbReference type="Proteomes" id="UP000002027"/>
    </source>
</evidence>
<sequence length="274" mass="30008">MVGELPFMKLSGAGNDFIVLAEEDAADLDLSWLARRLCTRALSLGADGIIVVGAERSDAARIRFYNPDGSLAEMCGNGSRCAARYAVERGLVQGPEFHLLTDSGDLPVMARPDGRFEVVMPEPEQVRFDAMTVEAGEEQWPLHALWVGVPHAVVFVPDVERHSDEHLTALGRALRYDDKHFPAGTNVNFVEVAPDRPIRQRTYERGVEALTKACGTGATATAFVVHTLLDRPWPVDLVVDGGRLTVDQRDGRLWLIGDARIIARGTLSPEALAW</sequence>
<dbReference type="RefSeq" id="WP_012873374.1">
    <property type="nucleotide sequence ID" value="NC_013524.1"/>
</dbReference>
<comment type="caution">
    <text evidence="8">Lacks conserved residue(s) required for the propagation of feature annotation.</text>
</comment>
<feature type="active site" description="Proton donor" evidence="8">
    <location>
        <position position="75"/>
    </location>
</feature>
<comment type="catalytic activity">
    <reaction evidence="7 8">
        <text>(2S,6S)-2,6-diaminopimelate = meso-2,6-diaminopimelate</text>
        <dbReference type="Rhea" id="RHEA:15393"/>
        <dbReference type="ChEBI" id="CHEBI:57609"/>
        <dbReference type="ChEBI" id="CHEBI:57791"/>
        <dbReference type="EC" id="5.1.1.7"/>
    </reaction>
</comment>
<dbReference type="GO" id="GO:0009089">
    <property type="term" value="P:lysine biosynthetic process via diaminopimelate"/>
    <property type="evidence" value="ECO:0007669"/>
    <property type="project" value="UniProtKB-UniRule"/>
</dbReference>
<feature type="active site" evidence="9">
    <location>
        <position position="75"/>
    </location>
</feature>
<dbReference type="UniPathway" id="UPA00034">
    <property type="reaction ID" value="UER00025"/>
</dbReference>
<dbReference type="HAMAP" id="MF_00197">
    <property type="entry name" value="DAP_epimerase"/>
    <property type="match status" value="1"/>
</dbReference>
<gene>
    <name evidence="8" type="primary">dapF</name>
    <name evidence="10" type="ordered locus">Sthe_2931</name>
</gene>
<feature type="binding site" evidence="8">
    <location>
        <position position="66"/>
    </location>
    <ligand>
        <name>substrate</name>
    </ligand>
</feature>
<dbReference type="EC" id="5.1.1.7" evidence="3 8"/>
<evidence type="ECO:0000256" key="7">
    <source>
        <dbReference type="ARBA" id="ARBA00051712"/>
    </source>
</evidence>
<feature type="binding site" evidence="8">
    <location>
        <begin position="204"/>
        <end position="205"/>
    </location>
    <ligand>
        <name>substrate</name>
    </ligand>
</feature>